<comment type="caution">
    <text evidence="3">The sequence shown here is derived from an EMBL/GenBank/DDBJ whole genome shotgun (WGS) entry which is preliminary data.</text>
</comment>
<evidence type="ECO:0000256" key="1">
    <source>
        <dbReference type="ARBA" id="ARBA00004328"/>
    </source>
</evidence>
<protein>
    <submittedName>
        <fullName evidence="3">Phage major capsid protein</fullName>
    </submittedName>
</protein>
<dbReference type="EMBL" id="WUQX01000001">
    <property type="protein sequence ID" value="MXP75152.1"/>
    <property type="molecule type" value="Genomic_DNA"/>
</dbReference>
<dbReference type="Gene3D" id="3.30.2400.10">
    <property type="entry name" value="Major capsid protein gp5"/>
    <property type="match status" value="1"/>
</dbReference>
<keyword evidence="4" id="KW-1185">Reference proteome</keyword>
<dbReference type="Gene3D" id="3.30.2320.10">
    <property type="entry name" value="hypothetical protein PF0899 domain"/>
    <property type="match status" value="1"/>
</dbReference>
<evidence type="ECO:0000259" key="2">
    <source>
        <dbReference type="Pfam" id="PF05065"/>
    </source>
</evidence>
<feature type="domain" description="Phage capsid-like C-terminal" evidence="2">
    <location>
        <begin position="28"/>
        <end position="308"/>
    </location>
</feature>
<dbReference type="RefSeq" id="WP_159750459.1">
    <property type="nucleotide sequence ID" value="NZ_WUQX01000001.1"/>
</dbReference>
<dbReference type="InterPro" id="IPR054612">
    <property type="entry name" value="Phage_capsid-like_C"/>
</dbReference>
<evidence type="ECO:0000313" key="4">
    <source>
        <dbReference type="Proteomes" id="UP000460412"/>
    </source>
</evidence>
<dbReference type="Proteomes" id="UP000460412">
    <property type="component" value="Unassembled WGS sequence"/>
</dbReference>
<gene>
    <name evidence="3" type="ORF">GN277_07075</name>
</gene>
<reference evidence="3 4" key="1">
    <citation type="submission" date="2019-12" db="EMBL/GenBank/DDBJ databases">
        <title>Sporaefaciens musculi gen. nov., sp. nov., a novel bacterium isolated from the caecum of an obese mouse.</title>
        <authorList>
            <person name="Rasmussen T.S."/>
            <person name="Streidl T."/>
            <person name="Hitch T.C.A."/>
            <person name="Wortmann E."/>
            <person name="Deptula P."/>
            <person name="Hansen M."/>
            <person name="Nielsen D.S."/>
            <person name="Clavel T."/>
            <person name="Vogensen F.K."/>
        </authorList>
    </citation>
    <scope>NUCLEOTIDE SEQUENCE [LARGE SCALE GENOMIC DNA]</scope>
    <source>
        <strain evidence="3 4">WCA-9-b2</strain>
    </source>
</reference>
<evidence type="ECO:0000313" key="3">
    <source>
        <dbReference type="EMBL" id="MXP75152.1"/>
    </source>
</evidence>
<comment type="subcellular location">
    <subcellularLocation>
        <location evidence="1">Virion</location>
    </subcellularLocation>
</comment>
<dbReference type="SUPFAM" id="SSF56563">
    <property type="entry name" value="Major capsid protein gp5"/>
    <property type="match status" value="1"/>
</dbReference>
<accession>A0A7X3MF84</accession>
<sequence length="377" mass="41612">MNRNRKLFDLQLFTGSGTSITRSDAEALIPVQESHEIIQGVVEQSAVLQRGRRLADMTAAQYRMPVLDMLPMAYFVNGEGGTARKKLTTMAWDKKVIYAEEIAVIVPISEAVLDDADYDIWGEVRPRLVEAFGQKIDGAILFGIDKPATWRKDVVSTAVDAGASVMLGTDLYTSILGEDGVIAKVEESGYFVNGHMADITMRAKLRGLKDTTGQPVFRSDMQTGTNYTLDGSPMNFPRNGAFDKSKAAMISGDFSQLAYSIRQDITFKLFDQGVVQDPATGDILYNLMQNDMVALRAVMRLGWEIPNPINAMVPDKNKRCPFSILTLTEPVKSIYAQEELEAMTVDQIKNLASAKDYTITKTVKAEIIAEVLAQQEA</sequence>
<dbReference type="Pfam" id="PF05065">
    <property type="entry name" value="Phage_capsid"/>
    <property type="match status" value="1"/>
</dbReference>
<organism evidence="3 4">
    <name type="scientific">Sporofaciens musculi</name>
    <dbReference type="NCBI Taxonomy" id="2681861"/>
    <lineage>
        <taxon>Bacteria</taxon>
        <taxon>Bacillati</taxon>
        <taxon>Bacillota</taxon>
        <taxon>Clostridia</taxon>
        <taxon>Lachnospirales</taxon>
        <taxon>Lachnospiraceae</taxon>
        <taxon>Sporofaciens</taxon>
    </lineage>
</organism>
<proteinExistence type="predicted"/>
<name>A0A7X3MF84_9FIRM</name>
<dbReference type="AlphaFoldDB" id="A0A7X3MF84"/>
<dbReference type="NCBIfam" id="TIGR01554">
    <property type="entry name" value="major_cap_HK97"/>
    <property type="match status" value="1"/>
</dbReference>
<dbReference type="InterPro" id="IPR024455">
    <property type="entry name" value="Phage_capsid"/>
</dbReference>